<accession>A0A5D3YMQ7</accession>
<organism evidence="1 2">
    <name type="scientific">Fodinibius salinus</name>
    <dbReference type="NCBI Taxonomy" id="860790"/>
    <lineage>
        <taxon>Bacteria</taxon>
        <taxon>Pseudomonadati</taxon>
        <taxon>Balneolota</taxon>
        <taxon>Balneolia</taxon>
        <taxon>Balneolales</taxon>
        <taxon>Balneolaceae</taxon>
        <taxon>Fodinibius</taxon>
    </lineage>
</organism>
<proteinExistence type="predicted"/>
<keyword evidence="2" id="KW-1185">Reference proteome</keyword>
<dbReference type="EMBL" id="VNHY01000001">
    <property type="protein sequence ID" value="TYP95396.1"/>
    <property type="molecule type" value="Genomic_DNA"/>
</dbReference>
<dbReference type="Proteomes" id="UP000324595">
    <property type="component" value="Unassembled WGS sequence"/>
</dbReference>
<gene>
    <name evidence="1" type="ORF">LX73_0697</name>
</gene>
<evidence type="ECO:0000313" key="1">
    <source>
        <dbReference type="EMBL" id="TYP95396.1"/>
    </source>
</evidence>
<dbReference type="AlphaFoldDB" id="A0A5D3YMQ7"/>
<name>A0A5D3YMQ7_9BACT</name>
<reference evidence="1 2" key="1">
    <citation type="submission" date="2019-07" db="EMBL/GenBank/DDBJ databases">
        <title>Genomic Encyclopedia of Archaeal and Bacterial Type Strains, Phase II (KMG-II): from individual species to whole genera.</title>
        <authorList>
            <person name="Goeker M."/>
        </authorList>
    </citation>
    <scope>NUCLEOTIDE SEQUENCE [LARGE SCALE GENOMIC DNA]</scope>
    <source>
        <strain evidence="1 2">DSM 21935</strain>
    </source>
</reference>
<protein>
    <submittedName>
        <fullName evidence="1">Uncharacterized protein</fullName>
    </submittedName>
</protein>
<sequence length="37" mass="4239">MYKKIQASFSFAHPIIKYQLGETLNLHPNKNTTHGIP</sequence>
<comment type="caution">
    <text evidence="1">The sequence shown here is derived from an EMBL/GenBank/DDBJ whole genome shotgun (WGS) entry which is preliminary data.</text>
</comment>
<evidence type="ECO:0000313" key="2">
    <source>
        <dbReference type="Proteomes" id="UP000324595"/>
    </source>
</evidence>